<organism evidence="1 2">
    <name type="scientific">Pelobates cultripes</name>
    <name type="common">Western spadefoot toad</name>
    <dbReference type="NCBI Taxonomy" id="61616"/>
    <lineage>
        <taxon>Eukaryota</taxon>
        <taxon>Metazoa</taxon>
        <taxon>Chordata</taxon>
        <taxon>Craniata</taxon>
        <taxon>Vertebrata</taxon>
        <taxon>Euteleostomi</taxon>
        <taxon>Amphibia</taxon>
        <taxon>Batrachia</taxon>
        <taxon>Anura</taxon>
        <taxon>Pelobatoidea</taxon>
        <taxon>Pelobatidae</taxon>
        <taxon>Pelobates</taxon>
    </lineage>
</organism>
<accession>A0AAD1S6Q1</accession>
<gene>
    <name evidence="1" type="ORF">PECUL_23A028790</name>
</gene>
<dbReference type="Proteomes" id="UP001295444">
    <property type="component" value="Chromosome 05"/>
</dbReference>
<keyword evidence="2" id="KW-1185">Reference proteome</keyword>
<name>A0AAD1S6Q1_PELCU</name>
<sequence>MKKPEGRAELVAARWFPPGERRGRGDAAPALGIDHREACTWCQDAHKLAAQRTRKSL</sequence>
<proteinExistence type="predicted"/>
<dbReference type="EMBL" id="OW240916">
    <property type="protein sequence ID" value="CAH2293241.1"/>
    <property type="molecule type" value="Genomic_DNA"/>
</dbReference>
<dbReference type="AlphaFoldDB" id="A0AAD1S6Q1"/>
<evidence type="ECO:0000313" key="2">
    <source>
        <dbReference type="Proteomes" id="UP001295444"/>
    </source>
</evidence>
<reference evidence="1" key="1">
    <citation type="submission" date="2022-03" db="EMBL/GenBank/DDBJ databases">
        <authorList>
            <person name="Alioto T."/>
            <person name="Alioto T."/>
            <person name="Gomez Garrido J."/>
        </authorList>
    </citation>
    <scope>NUCLEOTIDE SEQUENCE</scope>
</reference>
<evidence type="ECO:0000313" key="1">
    <source>
        <dbReference type="EMBL" id="CAH2293241.1"/>
    </source>
</evidence>
<protein>
    <submittedName>
        <fullName evidence="1">Uncharacterized protein</fullName>
    </submittedName>
</protein>